<reference evidence="3 4" key="2">
    <citation type="journal article" date="2015" name="Syst. Appl. Microbiol.">
        <title>Nitrincola nitratireducens sp. nov. isolated from a haloalkaline crater lake.</title>
        <authorList>
            <person name="Singh A."/>
            <person name="Vaidya B."/>
            <person name="Tanuku N.R."/>
            <person name="Pinnaka A.K."/>
        </authorList>
    </citation>
    <scope>NUCLEOTIDE SEQUENCE [LARGE SCALE GENOMIC DNA]</scope>
    <source>
        <strain evidence="3 4">AK23</strain>
    </source>
</reference>
<dbReference type="PATRIC" id="fig|1229521.3.peg.3909"/>
<dbReference type="Pfam" id="PF13304">
    <property type="entry name" value="AAA_21"/>
    <property type="match status" value="2"/>
</dbReference>
<feature type="region of interest" description="Disordered" evidence="1">
    <location>
        <begin position="426"/>
        <end position="445"/>
    </location>
</feature>
<comment type="caution">
    <text evidence="3">The sequence shown here is derived from an EMBL/GenBank/DDBJ whole genome shotgun (WGS) entry which is preliminary data.</text>
</comment>
<dbReference type="EMBL" id="AONB01000030">
    <property type="protein sequence ID" value="EXJ09186.1"/>
    <property type="molecule type" value="Genomic_DNA"/>
</dbReference>
<dbReference type="OrthoDB" id="104167at2"/>
<feature type="domain" description="ATPase AAA-type core" evidence="2">
    <location>
        <begin position="23"/>
        <end position="68"/>
    </location>
</feature>
<evidence type="ECO:0000259" key="2">
    <source>
        <dbReference type="Pfam" id="PF13304"/>
    </source>
</evidence>
<gene>
    <name evidence="3" type="ORF">D791_03883</name>
</gene>
<dbReference type="InterPro" id="IPR027417">
    <property type="entry name" value="P-loop_NTPase"/>
</dbReference>
<dbReference type="InterPro" id="IPR014555">
    <property type="entry name" value="RecF-like"/>
</dbReference>
<evidence type="ECO:0000313" key="3">
    <source>
        <dbReference type="EMBL" id="EXJ09186.1"/>
    </source>
</evidence>
<dbReference type="Proteomes" id="UP000019464">
    <property type="component" value="Unassembled WGS sequence"/>
</dbReference>
<proteinExistence type="predicted"/>
<dbReference type="InterPro" id="IPR003959">
    <property type="entry name" value="ATPase_AAA_core"/>
</dbReference>
<organism evidence="3 4">
    <name type="scientific">Nitrincola nitratireducens</name>
    <dbReference type="NCBI Taxonomy" id="1229521"/>
    <lineage>
        <taxon>Bacteria</taxon>
        <taxon>Pseudomonadati</taxon>
        <taxon>Pseudomonadota</taxon>
        <taxon>Gammaproteobacteria</taxon>
        <taxon>Oceanospirillales</taxon>
        <taxon>Oceanospirillaceae</taxon>
        <taxon>Nitrincola</taxon>
    </lineage>
</organism>
<evidence type="ECO:0000313" key="4">
    <source>
        <dbReference type="Proteomes" id="UP000019464"/>
    </source>
</evidence>
<name>W9UWS5_9GAMM</name>
<dbReference type="STRING" id="1229521.D791_03883"/>
<dbReference type="PANTHER" id="PTHR40396:SF1">
    <property type="entry name" value="ATPASE AAA-TYPE CORE DOMAIN-CONTAINING PROTEIN"/>
    <property type="match status" value="1"/>
</dbReference>
<dbReference type="AlphaFoldDB" id="W9UWS5"/>
<keyword evidence="4" id="KW-1185">Reference proteome</keyword>
<dbReference type="RefSeq" id="WP_036514530.1">
    <property type="nucleotide sequence ID" value="NZ_AONB01000030.1"/>
</dbReference>
<reference evidence="4" key="1">
    <citation type="submission" date="2012-11" db="EMBL/GenBank/DDBJ databases">
        <authorList>
            <person name="Singh A."/>
            <person name="Pinnaka A.K."/>
            <person name="Vaidya B."/>
        </authorList>
    </citation>
    <scope>NUCLEOTIDE SEQUENCE [LARGE SCALE GENOMIC DNA]</scope>
    <source>
        <strain evidence="4">AK23</strain>
    </source>
</reference>
<feature type="domain" description="ATPase AAA-type core" evidence="2">
    <location>
        <begin position="281"/>
        <end position="355"/>
    </location>
</feature>
<sequence length="445" mass="49457">MLTQISFENFKSYKAATLPLASITFLIGANASGKSNALEAIRLLSWLAKGSRLDDIEKAIQGGDSIVRGLAKDLFRDELIAFKLGCHTSNAPDGWSDFSIDIKQLAEQLVVEGESVTSINQTVPLYKVDSKPNQHSDELSIAYNNFLKGKNKPHIPCSNRQAIFYQLETPGRFNKKDKKSQEVIPDVTKSLRETLKDIVFLDPRPALMRSYVYAKDDDIKEDGSNLSAVLYSVCQQGEAEKLQLLDFIRSLPEQDISDILFIETERKDVMVRLEESFGAKKRTVDAPLLSDGTLRVLAIAATLLTAKQGALVIIEEIDNGVHPSRAKSLVTQIQALASERQLRVLLTSHNPALLDALPDESLADVICCYRDPKEGDSRLVKLGDLERYSELVAQGPLGQLMTQRVLERFLKDDTTAEQRQQQSLNWLESLKQSTVNPEPNGGNES</sequence>
<dbReference type="GO" id="GO:0016887">
    <property type="term" value="F:ATP hydrolysis activity"/>
    <property type="evidence" value="ECO:0007669"/>
    <property type="project" value="InterPro"/>
</dbReference>
<accession>W9UWS5</accession>
<protein>
    <submittedName>
        <fullName evidence="3">Recombination protein F</fullName>
    </submittedName>
</protein>
<evidence type="ECO:0000256" key="1">
    <source>
        <dbReference type="SAM" id="MobiDB-lite"/>
    </source>
</evidence>
<dbReference type="SUPFAM" id="SSF52540">
    <property type="entry name" value="P-loop containing nucleoside triphosphate hydrolases"/>
    <property type="match status" value="1"/>
</dbReference>
<dbReference type="PIRSF" id="PIRSF029347">
    <property type="entry name" value="RecF"/>
    <property type="match status" value="1"/>
</dbReference>
<dbReference type="Gene3D" id="3.40.50.300">
    <property type="entry name" value="P-loop containing nucleotide triphosphate hydrolases"/>
    <property type="match status" value="2"/>
</dbReference>
<dbReference type="PANTHER" id="PTHR40396">
    <property type="entry name" value="ATPASE-LIKE PROTEIN"/>
    <property type="match status" value="1"/>
</dbReference>
<dbReference type="GO" id="GO:0005524">
    <property type="term" value="F:ATP binding"/>
    <property type="evidence" value="ECO:0007669"/>
    <property type="project" value="InterPro"/>
</dbReference>